<name>A0A0C2IPT0_THEKT</name>
<sequence>MAVHKGLILLSLFVFTHSKQRFQIDNNGIESTVDASFEIDVNVEGKTYKFTENDVTRLTACFVSQGVINIYLTKLTNEFEIRVSLSVLEGGTMNILQIDFLYNCVGHYGDIFVLTYEDLKLNCSNQTYHVTNKRFKLTSKYHLDDNLQLYVEELSISLFRTKG</sequence>
<keyword evidence="3" id="KW-1185">Reference proteome</keyword>
<evidence type="ECO:0000313" key="2">
    <source>
        <dbReference type="EMBL" id="KII67489.1"/>
    </source>
</evidence>
<evidence type="ECO:0000313" key="3">
    <source>
        <dbReference type="Proteomes" id="UP000031668"/>
    </source>
</evidence>
<gene>
    <name evidence="2" type="ORF">RF11_04728</name>
</gene>
<feature type="chain" id="PRO_5002162633" evidence="1">
    <location>
        <begin position="19"/>
        <end position="163"/>
    </location>
</feature>
<keyword evidence="1" id="KW-0732">Signal</keyword>
<dbReference type="Proteomes" id="UP000031668">
    <property type="component" value="Unassembled WGS sequence"/>
</dbReference>
<dbReference type="EMBL" id="JWZT01003175">
    <property type="protein sequence ID" value="KII67489.1"/>
    <property type="molecule type" value="Genomic_DNA"/>
</dbReference>
<accession>A0A0C2IPT0</accession>
<organism evidence="2 3">
    <name type="scientific">Thelohanellus kitauei</name>
    <name type="common">Myxosporean</name>
    <dbReference type="NCBI Taxonomy" id="669202"/>
    <lineage>
        <taxon>Eukaryota</taxon>
        <taxon>Metazoa</taxon>
        <taxon>Cnidaria</taxon>
        <taxon>Myxozoa</taxon>
        <taxon>Myxosporea</taxon>
        <taxon>Bivalvulida</taxon>
        <taxon>Platysporina</taxon>
        <taxon>Myxobolidae</taxon>
        <taxon>Thelohanellus</taxon>
    </lineage>
</organism>
<evidence type="ECO:0000256" key="1">
    <source>
        <dbReference type="SAM" id="SignalP"/>
    </source>
</evidence>
<reference evidence="2 3" key="1">
    <citation type="journal article" date="2014" name="Genome Biol. Evol.">
        <title>The genome of the myxosporean Thelohanellus kitauei shows adaptations to nutrient acquisition within its fish host.</title>
        <authorList>
            <person name="Yang Y."/>
            <person name="Xiong J."/>
            <person name="Zhou Z."/>
            <person name="Huo F."/>
            <person name="Miao W."/>
            <person name="Ran C."/>
            <person name="Liu Y."/>
            <person name="Zhang J."/>
            <person name="Feng J."/>
            <person name="Wang M."/>
            <person name="Wang M."/>
            <person name="Wang L."/>
            <person name="Yao B."/>
        </authorList>
    </citation>
    <scope>NUCLEOTIDE SEQUENCE [LARGE SCALE GENOMIC DNA]</scope>
    <source>
        <strain evidence="2">Wuqing</strain>
    </source>
</reference>
<proteinExistence type="predicted"/>
<dbReference type="AlphaFoldDB" id="A0A0C2IPT0"/>
<protein>
    <submittedName>
        <fullName evidence="2">Uncharacterized protein</fullName>
    </submittedName>
</protein>
<feature type="signal peptide" evidence="1">
    <location>
        <begin position="1"/>
        <end position="18"/>
    </location>
</feature>
<comment type="caution">
    <text evidence="2">The sequence shown here is derived from an EMBL/GenBank/DDBJ whole genome shotgun (WGS) entry which is preliminary data.</text>
</comment>